<gene>
    <name evidence="8" type="ORF">L288_11235</name>
</gene>
<evidence type="ECO:0000256" key="4">
    <source>
        <dbReference type="PROSITE-ProRule" id="PRU00510"/>
    </source>
</evidence>
<name>T0H0A0_9SPHN</name>
<dbReference type="InterPro" id="IPR048487">
    <property type="entry name" value="DksA-like_N"/>
</dbReference>
<dbReference type="PANTHER" id="PTHR33823:SF4">
    <property type="entry name" value="GENERAL STRESS PROTEIN 16O"/>
    <property type="match status" value="1"/>
</dbReference>
<dbReference type="Proteomes" id="UP000015525">
    <property type="component" value="Unassembled WGS sequence"/>
</dbReference>
<evidence type="ECO:0000259" key="7">
    <source>
        <dbReference type="Pfam" id="PF21173"/>
    </source>
</evidence>
<dbReference type="PATRIC" id="fig|1329909.3.peg.2171"/>
<protein>
    <submittedName>
        <fullName evidence="8">Uncharacterized protein</fullName>
    </submittedName>
</protein>
<dbReference type="Gene3D" id="1.20.120.910">
    <property type="entry name" value="DksA, coiled-coil domain"/>
    <property type="match status" value="1"/>
</dbReference>
<dbReference type="PANTHER" id="PTHR33823">
    <property type="entry name" value="RNA POLYMERASE-BINDING TRANSCRIPTION FACTOR DKSA-RELATED"/>
    <property type="match status" value="1"/>
</dbReference>
<evidence type="ECO:0000313" key="8">
    <source>
        <dbReference type="EMBL" id="EQB06417.1"/>
    </source>
</evidence>
<accession>T0H0A0</accession>
<evidence type="ECO:0000256" key="3">
    <source>
        <dbReference type="ARBA" id="ARBA00022833"/>
    </source>
</evidence>
<dbReference type="RefSeq" id="WP_021238502.1">
    <property type="nucleotide sequence ID" value="NZ_ATHO01000098.1"/>
</dbReference>
<keyword evidence="9" id="KW-1185">Reference proteome</keyword>
<keyword evidence="5" id="KW-0175">Coiled coil</keyword>
<evidence type="ECO:0000256" key="5">
    <source>
        <dbReference type="SAM" id="Coils"/>
    </source>
</evidence>
<feature type="domain" description="Zinc finger DksA/TraR C4-type" evidence="6">
    <location>
        <begin position="74"/>
        <end position="109"/>
    </location>
</feature>
<dbReference type="Pfam" id="PF21173">
    <property type="entry name" value="DksA-like_N"/>
    <property type="match status" value="1"/>
</dbReference>
<feature type="domain" description="DnaK suppressor protein-like N-terminal" evidence="7">
    <location>
        <begin position="8"/>
        <end position="71"/>
    </location>
</feature>
<feature type="coiled-coil region" evidence="5">
    <location>
        <begin position="1"/>
        <end position="28"/>
    </location>
</feature>
<keyword evidence="1" id="KW-0479">Metal-binding</keyword>
<reference evidence="8 9" key="1">
    <citation type="journal article" date="2013" name="Genome Announc.">
        <title>Draft Genome Sequence of Sphingobium quisquiliarum Strain P25T, a Novel Hexachlorocyclohexane (HCH)-Degrading Bacterium Isolated from an HCH Dumpsite.</title>
        <authorList>
            <person name="Kumar Singh A."/>
            <person name="Sangwan N."/>
            <person name="Sharma A."/>
            <person name="Gupta V."/>
            <person name="Khurana J.P."/>
            <person name="Lal R."/>
        </authorList>
    </citation>
    <scope>NUCLEOTIDE SEQUENCE [LARGE SCALE GENOMIC DNA]</scope>
    <source>
        <strain evidence="8 9">P25</strain>
    </source>
</reference>
<evidence type="ECO:0000256" key="1">
    <source>
        <dbReference type="ARBA" id="ARBA00022723"/>
    </source>
</evidence>
<sequence length="110" mass="12221">MRDEAKIRQQLESRLDELRLRVSAIEAEFRQPLDDDFGEQAVDREDDETLDAVELAAIAEIELIEDALTRLRGGTYGLCVSCGDEIAPKRLEALPACRLCITCAQAAEKA</sequence>
<dbReference type="GO" id="GO:0008270">
    <property type="term" value="F:zinc ion binding"/>
    <property type="evidence" value="ECO:0007669"/>
    <property type="project" value="UniProtKB-KW"/>
</dbReference>
<comment type="caution">
    <text evidence="8">The sequence shown here is derived from an EMBL/GenBank/DDBJ whole genome shotgun (WGS) entry which is preliminary data.</text>
</comment>
<keyword evidence="2" id="KW-0863">Zinc-finger</keyword>
<dbReference type="PROSITE" id="PS51128">
    <property type="entry name" value="ZF_DKSA_2"/>
    <property type="match status" value="1"/>
</dbReference>
<dbReference type="InterPro" id="IPR000962">
    <property type="entry name" value="Znf_DskA_TraR"/>
</dbReference>
<dbReference type="SUPFAM" id="SSF57716">
    <property type="entry name" value="Glucocorticoid receptor-like (DNA-binding domain)"/>
    <property type="match status" value="1"/>
</dbReference>
<keyword evidence="3" id="KW-0862">Zinc</keyword>
<dbReference type="Pfam" id="PF01258">
    <property type="entry name" value="zf-dskA_traR"/>
    <property type="match status" value="1"/>
</dbReference>
<organism evidence="8 9">
    <name type="scientific">Sphingobium quisquiliarum P25</name>
    <dbReference type="NCBI Taxonomy" id="1329909"/>
    <lineage>
        <taxon>Bacteria</taxon>
        <taxon>Pseudomonadati</taxon>
        <taxon>Pseudomonadota</taxon>
        <taxon>Alphaproteobacteria</taxon>
        <taxon>Sphingomonadales</taxon>
        <taxon>Sphingomonadaceae</taxon>
        <taxon>Sphingobium</taxon>
    </lineage>
</organism>
<dbReference type="AlphaFoldDB" id="T0H0A0"/>
<evidence type="ECO:0000259" key="6">
    <source>
        <dbReference type="Pfam" id="PF01258"/>
    </source>
</evidence>
<proteinExistence type="predicted"/>
<dbReference type="EMBL" id="ATHO01000098">
    <property type="protein sequence ID" value="EQB06417.1"/>
    <property type="molecule type" value="Genomic_DNA"/>
</dbReference>
<feature type="zinc finger region" description="dksA C4-type" evidence="4">
    <location>
        <begin position="79"/>
        <end position="103"/>
    </location>
</feature>
<evidence type="ECO:0000256" key="2">
    <source>
        <dbReference type="ARBA" id="ARBA00022771"/>
    </source>
</evidence>
<evidence type="ECO:0000313" key="9">
    <source>
        <dbReference type="Proteomes" id="UP000015525"/>
    </source>
</evidence>